<evidence type="ECO:0000313" key="2">
    <source>
        <dbReference type="EMBL" id="AJE80817.1"/>
    </source>
</evidence>
<dbReference type="Proteomes" id="UP000031523">
    <property type="component" value="Chromosome"/>
</dbReference>
<keyword evidence="3" id="KW-1185">Reference proteome</keyword>
<dbReference type="SUPFAM" id="SSF109854">
    <property type="entry name" value="DinB/YfiT-like putative metalloenzymes"/>
    <property type="match status" value="1"/>
</dbReference>
<dbReference type="InterPro" id="IPR017520">
    <property type="entry name" value="CHP03086"/>
</dbReference>
<dbReference type="EMBL" id="CP010519">
    <property type="protein sequence ID" value="AJE80817.1"/>
    <property type="molecule type" value="Genomic_DNA"/>
</dbReference>
<dbReference type="InterPro" id="IPR017517">
    <property type="entry name" value="Maleyloyr_isom"/>
</dbReference>
<accession>A0A0B5ERS9</accession>
<dbReference type="KEGG" id="sals:SLNWT_0441"/>
<dbReference type="Pfam" id="PF11716">
    <property type="entry name" value="MDMPI_N"/>
    <property type="match status" value="1"/>
</dbReference>
<dbReference type="InterPro" id="IPR024344">
    <property type="entry name" value="MDMPI_metal-binding"/>
</dbReference>
<protein>
    <recommendedName>
        <fullName evidence="1">Mycothiol-dependent maleylpyruvate isomerase metal-binding domain-containing protein</fullName>
    </recommendedName>
</protein>
<dbReference type="NCBIfam" id="TIGR03083">
    <property type="entry name" value="maleylpyruvate isomerase family mycothiol-dependent enzyme"/>
    <property type="match status" value="1"/>
</dbReference>
<dbReference type="NCBIfam" id="TIGR03086">
    <property type="entry name" value="TIGR03086 family metal-binding protein"/>
    <property type="match status" value="1"/>
</dbReference>
<reference evidence="2 3" key="1">
    <citation type="submission" date="2015-01" db="EMBL/GenBank/DDBJ databases">
        <title>Enhanced salinomycin production by adjusting the supply of polyketide extender units in Streptomyce albus DSM 41398.</title>
        <authorList>
            <person name="Lu C."/>
        </authorList>
    </citation>
    <scope>NUCLEOTIDE SEQUENCE [LARGE SCALE GENOMIC DNA]</scope>
    <source>
        <strain evidence="3">ATCC 21838 / DSM 41398 / FERM P-419 / JCM 4703 / NBRC 107858</strain>
    </source>
</reference>
<dbReference type="AlphaFoldDB" id="A0A0B5ERS9"/>
<dbReference type="Gene3D" id="1.20.120.450">
    <property type="entry name" value="dinb family like domain"/>
    <property type="match status" value="1"/>
</dbReference>
<organism evidence="2 3">
    <name type="scientific">Streptomyces albus (strain ATCC 21838 / DSM 41398 / FERM P-419 / JCM 4703 / NBRC 107858)</name>
    <dbReference type="NCBI Taxonomy" id="1081613"/>
    <lineage>
        <taxon>Bacteria</taxon>
        <taxon>Bacillati</taxon>
        <taxon>Actinomycetota</taxon>
        <taxon>Actinomycetes</taxon>
        <taxon>Kitasatosporales</taxon>
        <taxon>Streptomycetaceae</taxon>
        <taxon>Streptomyces</taxon>
    </lineage>
</organism>
<sequence length="195" mass="21396">MPRTATRNPLLERHGRALDLFTDRVRAVRPAQWQDPTPCEGWDVHDLVGHLTSEQLWVPPLVRDGATVESVGGGLDGDVLGSDPLASWERAAEGAREAFRQPGALDRTVHLSYGDTEARHYCAEMVCDLVVHAWDLSRAVGAQERLPEALVDFVVRELTPRAADLARSGLFAAPVEPPPDADVQTKLLCLLGRRP</sequence>
<evidence type="ECO:0000313" key="3">
    <source>
        <dbReference type="Proteomes" id="UP000031523"/>
    </source>
</evidence>
<dbReference type="InterPro" id="IPR034660">
    <property type="entry name" value="DinB/YfiT-like"/>
</dbReference>
<feature type="domain" description="Mycothiol-dependent maleylpyruvate isomerase metal-binding" evidence="1">
    <location>
        <begin position="17"/>
        <end position="136"/>
    </location>
</feature>
<proteinExistence type="predicted"/>
<gene>
    <name evidence="2" type="ORF">SLNWT_0441</name>
</gene>
<evidence type="ECO:0000259" key="1">
    <source>
        <dbReference type="Pfam" id="PF11716"/>
    </source>
</evidence>
<name>A0A0B5ERS9_STRA4</name>
<dbReference type="GO" id="GO:0046872">
    <property type="term" value="F:metal ion binding"/>
    <property type="evidence" value="ECO:0007669"/>
    <property type="project" value="InterPro"/>
</dbReference>